<comment type="caution">
    <text evidence="1">The sequence shown here is derived from an EMBL/GenBank/DDBJ whole genome shotgun (WGS) entry which is preliminary data.</text>
</comment>
<keyword evidence="2" id="KW-1185">Reference proteome</keyword>
<evidence type="ECO:0000313" key="2">
    <source>
        <dbReference type="Proteomes" id="UP001172680"/>
    </source>
</evidence>
<sequence length="816" mass="89195">MTLYYSLVFLILVTEMVIFMSLIVPLPFTWRRKLFTFISESPLVAKLQYGMKITFIFILILFIDSVNRVYRVQVELAAAAESPAGRGGAAVLGGSERMEVQARKFYSQRNMYLCGFTLFLSLILNRTYVMILDVLRLEEENKRLKGDPAAKGKDAAALGNAGDPGEIGRLKKELAARERDLEALKNQTASQQREYNRMGDQISLLTITPPSELFGIAELSKMAETSEQPAPRFYNYPTAKATEVPYKEPPPAPNPVVRGLALHYGASVISSFGAIQSFLYNNAGFSKLRKFPELEDVACRYDPAVIPVAGPSPTQQYTQTADLRAPAQDVPGRFYSIQDFHDAYKSGRLTPSAVVEALLPLIRRDVEKPSEHSIAFLDTKVELVRQAAEASTRRYKEGKPLGCLDGVPVAVKDEVDLKGYKKCLGSKKDFTNKLDETSWCVTKWEEQGAVVLGKLNMHELGLDTTNNNPNYGTPRNPFNEHYYTGGSSGGSGYAVGAGLIPFALGADGGGSIRIPSSFCGIFGLKTSHGRISGRPTPSLAGTTGVLGPMAANMADLEIAYRVMSTPDPEDPTSALFAPPRPHNGDRTKLLGTYKAWFDRADLPVRAACQRALDYLISKLGYEIIDITLPLVHEGQVAHALTILSEIASSFPDVTGLTAPNKVLISVGSKCPSIDFLQAQKLRNLLMEHLAYLFKRYPGLVIVTPTTPGAGWHIQGGQGDLKYGVSDGNMSIRSMEYVWMANFCGVPALTCPVGCVEPVEGEGGIPVGLMGMGEWGSEDALIEWGYDGEAWLNEGLPGGRKRPESWVDVLDLARDYE</sequence>
<gene>
    <name evidence="1" type="ORF">H2199_002385</name>
</gene>
<proteinExistence type="predicted"/>
<dbReference type="Proteomes" id="UP001172680">
    <property type="component" value="Unassembled WGS sequence"/>
</dbReference>
<dbReference type="EMBL" id="JAPDRP010000006">
    <property type="protein sequence ID" value="KAJ9646336.1"/>
    <property type="molecule type" value="Genomic_DNA"/>
</dbReference>
<accession>A0ACC2ZEZ2</accession>
<name>A0ACC2ZEZ2_9PEZI</name>
<organism evidence="1 2">
    <name type="scientific">Coniosporium tulheliwenetii</name>
    <dbReference type="NCBI Taxonomy" id="3383036"/>
    <lineage>
        <taxon>Eukaryota</taxon>
        <taxon>Fungi</taxon>
        <taxon>Dikarya</taxon>
        <taxon>Ascomycota</taxon>
        <taxon>Pezizomycotina</taxon>
        <taxon>Dothideomycetes</taxon>
        <taxon>Dothideomycetes incertae sedis</taxon>
        <taxon>Coniosporium</taxon>
    </lineage>
</organism>
<reference evidence="1" key="1">
    <citation type="submission" date="2022-10" db="EMBL/GenBank/DDBJ databases">
        <title>Culturing micro-colonial fungi from biological soil crusts in the Mojave desert and describing Neophaeococcomyces mojavensis, and introducing the new genera and species Taxawa tesnikishii.</title>
        <authorList>
            <person name="Kurbessoian T."/>
            <person name="Stajich J.E."/>
        </authorList>
    </citation>
    <scope>NUCLEOTIDE SEQUENCE</scope>
    <source>
        <strain evidence="1">JES_115</strain>
    </source>
</reference>
<evidence type="ECO:0000313" key="1">
    <source>
        <dbReference type="EMBL" id="KAJ9646336.1"/>
    </source>
</evidence>
<protein>
    <submittedName>
        <fullName evidence="1">Uncharacterized protein</fullName>
    </submittedName>
</protein>